<evidence type="ECO:0000256" key="1">
    <source>
        <dbReference type="ARBA" id="ARBA00004141"/>
    </source>
</evidence>
<comment type="subcellular location">
    <subcellularLocation>
        <location evidence="1 9">Membrane</location>
        <topology evidence="1 9">Multi-pass membrane protein</topology>
    </subcellularLocation>
</comment>
<dbReference type="GO" id="GO:0005524">
    <property type="term" value="F:ATP binding"/>
    <property type="evidence" value="ECO:0007669"/>
    <property type="project" value="UniProtKB-KW"/>
</dbReference>
<proteinExistence type="inferred from homology"/>
<keyword evidence="7 9" id="KW-1133">Transmembrane helix</keyword>
<feature type="transmembrane region" description="Helical" evidence="9">
    <location>
        <begin position="138"/>
        <end position="158"/>
    </location>
</feature>
<keyword evidence="3 9" id="KW-0813">Transport</keyword>
<dbReference type="PANTHER" id="PTHR31187">
    <property type="match status" value="1"/>
</dbReference>
<dbReference type="AlphaFoldDB" id="A0A7S1ZMJ9"/>
<evidence type="ECO:0000256" key="9">
    <source>
        <dbReference type="RuleBase" id="RU363121"/>
    </source>
</evidence>
<evidence type="ECO:0000256" key="7">
    <source>
        <dbReference type="ARBA" id="ARBA00022989"/>
    </source>
</evidence>
<dbReference type="PANTHER" id="PTHR31187:SF1">
    <property type="entry name" value="ADP,ATP CARRIER PROTEIN 1"/>
    <property type="match status" value="1"/>
</dbReference>
<dbReference type="GO" id="GO:0005471">
    <property type="term" value="F:ATP:ADP antiporter activity"/>
    <property type="evidence" value="ECO:0007669"/>
    <property type="project" value="InterPro"/>
</dbReference>
<evidence type="ECO:0000256" key="4">
    <source>
        <dbReference type="ARBA" id="ARBA00022692"/>
    </source>
</evidence>
<reference evidence="10" key="1">
    <citation type="submission" date="2021-01" db="EMBL/GenBank/DDBJ databases">
        <authorList>
            <person name="Corre E."/>
            <person name="Pelletier E."/>
            <person name="Niang G."/>
            <person name="Scheremetjew M."/>
            <person name="Finn R."/>
            <person name="Kale V."/>
            <person name="Holt S."/>
            <person name="Cochrane G."/>
            <person name="Meng A."/>
            <person name="Brown T."/>
            <person name="Cohen L."/>
        </authorList>
    </citation>
    <scope>NUCLEOTIDE SEQUENCE</scope>
    <source>
        <strain evidence="10">Grunow 1884</strain>
    </source>
</reference>
<organism evidence="10">
    <name type="scientific">Trieres chinensis</name>
    <name type="common">Marine centric diatom</name>
    <name type="synonym">Odontella sinensis</name>
    <dbReference type="NCBI Taxonomy" id="1514140"/>
    <lineage>
        <taxon>Eukaryota</taxon>
        <taxon>Sar</taxon>
        <taxon>Stramenopiles</taxon>
        <taxon>Ochrophyta</taxon>
        <taxon>Bacillariophyta</taxon>
        <taxon>Mediophyceae</taxon>
        <taxon>Biddulphiophycidae</taxon>
        <taxon>Eupodiscales</taxon>
        <taxon>Parodontellaceae</taxon>
        <taxon>Trieres</taxon>
    </lineage>
</organism>
<keyword evidence="5 9" id="KW-0547">Nucleotide-binding</keyword>
<protein>
    <recommendedName>
        <fullName evidence="9">ADP,ATP carrier protein</fullName>
    </recommendedName>
</protein>
<evidence type="ECO:0000256" key="8">
    <source>
        <dbReference type="ARBA" id="ARBA00023136"/>
    </source>
</evidence>
<dbReference type="InterPro" id="IPR004667">
    <property type="entry name" value="ADP_ATP_car_bac_type"/>
</dbReference>
<sequence>MAVAKIVDAVGLTGTLGAAAATLALSAAFAERAYGISEKYGFNPADEHDAEKAKEVAKAAKPGAGTKKGAAAVVVAEKPPGMIKKASDLFSRVPVLKSLFVEILACQGLSTILNVCYVNKLSTTIEDDRERAGWSGKFFAVINLVSGFLQFAVLPPLMSVIEPAALWRAMPLIMMAFTAYLGVDDDPTLVLVAGTFLAMKAMEFSARRMLDEMVYVPLDFDSRYVGKEVIGVFGYRFGKSGMSLALSALTSSDLGNLGLRQLTWLTTAAAAVWLRFTWRLSNQVLTREEAQRAYEEKRKATAAGGAKGAKKGKK</sequence>
<comment type="similarity">
    <text evidence="2 9">Belongs to the ADP/ATP translocase tlc family.</text>
</comment>
<evidence type="ECO:0000256" key="2">
    <source>
        <dbReference type="ARBA" id="ARBA00007127"/>
    </source>
</evidence>
<dbReference type="EMBL" id="HBGO01020781">
    <property type="protein sequence ID" value="CAD9343069.1"/>
    <property type="molecule type" value="Transcribed_RNA"/>
</dbReference>
<evidence type="ECO:0000313" key="10">
    <source>
        <dbReference type="EMBL" id="CAD9343069.1"/>
    </source>
</evidence>
<keyword evidence="8 9" id="KW-0472">Membrane</keyword>
<name>A0A7S1ZMJ9_TRICV</name>
<evidence type="ECO:0000256" key="5">
    <source>
        <dbReference type="ARBA" id="ARBA00022741"/>
    </source>
</evidence>
<dbReference type="GO" id="GO:0016020">
    <property type="term" value="C:membrane"/>
    <property type="evidence" value="ECO:0007669"/>
    <property type="project" value="UniProtKB-SubCell"/>
</dbReference>
<keyword evidence="4 9" id="KW-0812">Transmembrane</keyword>
<dbReference type="Pfam" id="PF03219">
    <property type="entry name" value="TLC"/>
    <property type="match status" value="1"/>
</dbReference>
<accession>A0A7S1ZMJ9</accession>
<evidence type="ECO:0000256" key="3">
    <source>
        <dbReference type="ARBA" id="ARBA00022448"/>
    </source>
</evidence>
<evidence type="ECO:0000256" key="6">
    <source>
        <dbReference type="ARBA" id="ARBA00022840"/>
    </source>
</evidence>
<keyword evidence="6 9" id="KW-0067">ATP-binding</keyword>
<gene>
    <name evidence="10" type="ORF">OSIN01602_LOCUS11916</name>
</gene>
<comment type="caution">
    <text evidence="9">Lacks conserved residue(s) required for the propagation of feature annotation.</text>
</comment>